<evidence type="ECO:0000313" key="19">
    <source>
        <dbReference type="Proteomes" id="UP000636709"/>
    </source>
</evidence>
<evidence type="ECO:0000256" key="1">
    <source>
        <dbReference type="ARBA" id="ARBA00004123"/>
    </source>
</evidence>
<evidence type="ECO:0000256" key="6">
    <source>
        <dbReference type="ARBA" id="ARBA00022741"/>
    </source>
</evidence>
<dbReference type="Pfam" id="PF23445">
    <property type="entry name" value="WHD_SNRNP200"/>
    <property type="match status" value="2"/>
</dbReference>
<dbReference type="EC" id="3.6.4.13" evidence="2"/>
<evidence type="ECO:0000256" key="15">
    <source>
        <dbReference type="SAM" id="MobiDB-lite"/>
    </source>
</evidence>
<keyword evidence="9" id="KW-0067">ATP-binding</keyword>
<dbReference type="InterPro" id="IPR048863">
    <property type="entry name" value="BRR2_plug"/>
</dbReference>
<dbReference type="InterPro" id="IPR003593">
    <property type="entry name" value="AAA+_ATPase"/>
</dbReference>
<evidence type="ECO:0000256" key="5">
    <source>
        <dbReference type="ARBA" id="ARBA00022737"/>
    </source>
</evidence>
<dbReference type="FunFam" id="3.40.50.300:FF:000368">
    <property type="entry name" value="U5 small nuclear ribonucleoprotein 200 kDa helicase"/>
    <property type="match status" value="1"/>
</dbReference>
<dbReference type="SMART" id="SM00382">
    <property type="entry name" value="AAA"/>
    <property type="match status" value="1"/>
</dbReference>
<dbReference type="GO" id="GO:0003724">
    <property type="term" value="F:RNA helicase activity"/>
    <property type="evidence" value="ECO:0007669"/>
    <property type="project" value="UniProtKB-EC"/>
</dbReference>
<dbReference type="GO" id="GO:0005681">
    <property type="term" value="C:spliceosomal complex"/>
    <property type="evidence" value="ECO:0007669"/>
    <property type="project" value="UniProtKB-KW"/>
</dbReference>
<dbReference type="InterPro" id="IPR041094">
    <property type="entry name" value="Brr2_helicase_PWI"/>
</dbReference>
<dbReference type="CDD" id="cd18795">
    <property type="entry name" value="SF2_C_Ski2"/>
    <property type="match status" value="2"/>
</dbReference>
<dbReference type="Pfam" id="PF00270">
    <property type="entry name" value="DEAD"/>
    <property type="match status" value="2"/>
</dbReference>
<accession>A0A835FPA5</accession>
<dbReference type="SUPFAM" id="SSF52540">
    <property type="entry name" value="P-loop containing nucleoside triphosphate hydrolases"/>
    <property type="match status" value="4"/>
</dbReference>
<keyword evidence="19" id="KW-1185">Reference proteome</keyword>
<proteinExistence type="predicted"/>
<keyword evidence="3" id="KW-0507">mRNA processing</keyword>
<dbReference type="Gene3D" id="1.10.150.20">
    <property type="entry name" value="5' to 3' exonuclease, C-terminal subdomain"/>
    <property type="match status" value="2"/>
</dbReference>
<dbReference type="InterPro" id="IPR014756">
    <property type="entry name" value="Ig_E-set"/>
</dbReference>
<dbReference type="Gene3D" id="1.10.3380.10">
    <property type="entry name" value="Sec63 N-terminal domain-like domain"/>
    <property type="match status" value="2"/>
</dbReference>
<dbReference type="FunFam" id="3.40.50.300:FF:000102">
    <property type="entry name" value="RNA helicase, activating signal cointegrator 1"/>
    <property type="match status" value="1"/>
</dbReference>
<evidence type="ECO:0000256" key="7">
    <source>
        <dbReference type="ARBA" id="ARBA00022801"/>
    </source>
</evidence>
<comment type="subcellular location">
    <subcellularLocation>
        <location evidence="1">Nucleus</location>
    </subcellularLocation>
</comment>
<dbReference type="Gene3D" id="1.10.10.10">
    <property type="entry name" value="Winged helix-like DNA-binding domain superfamily/Winged helix DNA-binding domain"/>
    <property type="match status" value="2"/>
</dbReference>
<dbReference type="FunFam" id="1.10.10.10:FF:000012">
    <property type="entry name" value="U5 small nuclear ribonucleoprotein helicase"/>
    <property type="match status" value="1"/>
</dbReference>
<evidence type="ECO:0000256" key="11">
    <source>
        <dbReference type="ARBA" id="ARBA00023187"/>
    </source>
</evidence>
<dbReference type="SMART" id="SM00487">
    <property type="entry name" value="DEXDc"/>
    <property type="match status" value="2"/>
</dbReference>
<feature type="domain" description="Helicase ATP-binding" evidence="16">
    <location>
        <begin position="521"/>
        <end position="703"/>
    </location>
</feature>
<dbReference type="SUPFAM" id="SSF46785">
    <property type="entry name" value="Winged helix' DNA-binding domain"/>
    <property type="match status" value="2"/>
</dbReference>
<dbReference type="PANTHER" id="PTHR47961">
    <property type="entry name" value="DNA POLYMERASE THETA, PUTATIVE (AFU_ORTHOLOGUE AFUA_1G05260)-RELATED"/>
    <property type="match status" value="1"/>
</dbReference>
<evidence type="ECO:0000256" key="3">
    <source>
        <dbReference type="ARBA" id="ARBA00022664"/>
    </source>
</evidence>
<feature type="domain" description="Helicase C-terminal" evidence="17">
    <location>
        <begin position="728"/>
        <end position="930"/>
    </location>
</feature>
<comment type="catalytic activity">
    <reaction evidence="13">
        <text>ATP + H2O = ADP + phosphate + H(+)</text>
        <dbReference type="Rhea" id="RHEA:13065"/>
        <dbReference type="ChEBI" id="CHEBI:15377"/>
        <dbReference type="ChEBI" id="CHEBI:15378"/>
        <dbReference type="ChEBI" id="CHEBI:30616"/>
        <dbReference type="ChEBI" id="CHEBI:43474"/>
        <dbReference type="ChEBI" id="CHEBI:456216"/>
        <dbReference type="EC" id="3.6.4.13"/>
    </reaction>
</comment>
<evidence type="ECO:0000313" key="18">
    <source>
        <dbReference type="EMBL" id="KAF8765771.1"/>
    </source>
</evidence>
<keyword evidence="8" id="KW-0347">Helicase</keyword>
<keyword evidence="12" id="KW-0539">Nucleus</keyword>
<feature type="compositionally biased region" description="Acidic residues" evidence="15">
    <location>
        <begin position="235"/>
        <end position="245"/>
    </location>
</feature>
<dbReference type="GO" id="GO:0016787">
    <property type="term" value="F:hydrolase activity"/>
    <property type="evidence" value="ECO:0007669"/>
    <property type="project" value="UniProtKB-KW"/>
</dbReference>
<dbReference type="CDD" id="cd18019">
    <property type="entry name" value="DEXHc_Brr2_1"/>
    <property type="match status" value="1"/>
</dbReference>
<protein>
    <recommendedName>
        <fullName evidence="2">RNA helicase</fullName>
        <ecNumber evidence="2">3.6.4.13</ecNumber>
    </recommendedName>
</protein>
<dbReference type="SUPFAM" id="SSF158702">
    <property type="entry name" value="Sec63 N-terminal domain-like"/>
    <property type="match status" value="2"/>
</dbReference>
<dbReference type="FunFam" id="1.10.150.20:FF:000013">
    <property type="entry name" value="U5 small nuclear ribonucleoprotein kDa helicase"/>
    <property type="match status" value="1"/>
</dbReference>
<dbReference type="FunFam" id="1.10.3380.10:FF:000001">
    <property type="entry name" value="U5 small nuclear ribonucleoprotein helicase"/>
    <property type="match status" value="1"/>
</dbReference>
<feature type="compositionally biased region" description="Polar residues" evidence="15">
    <location>
        <begin position="45"/>
        <end position="56"/>
    </location>
</feature>
<keyword evidence="11" id="KW-0508">mRNA splicing</keyword>
<dbReference type="Gene3D" id="3.40.50.300">
    <property type="entry name" value="P-loop containing nucleotide triphosphate hydrolases"/>
    <property type="match status" value="5"/>
</dbReference>
<dbReference type="Pfam" id="PF00271">
    <property type="entry name" value="Helicase_C"/>
    <property type="match status" value="1"/>
</dbReference>
<dbReference type="FunFam" id="1.10.150.20:FF:000004">
    <property type="entry name" value="U5 small nuclear ribonucleoprotein helicase"/>
    <property type="match status" value="1"/>
</dbReference>
<keyword evidence="10" id="KW-0694">RNA-binding</keyword>
<dbReference type="GO" id="GO:0006397">
    <property type="term" value="P:mRNA processing"/>
    <property type="evidence" value="ECO:0007669"/>
    <property type="project" value="UniProtKB-KW"/>
</dbReference>
<dbReference type="FunFam" id="2.60.40.150:FF:000004">
    <property type="entry name" value="RNA helicase, activating signal cointegrator 1"/>
    <property type="match status" value="1"/>
</dbReference>
<dbReference type="GO" id="GO:0005524">
    <property type="term" value="F:ATP binding"/>
    <property type="evidence" value="ECO:0007669"/>
    <property type="project" value="UniProtKB-KW"/>
</dbReference>
<dbReference type="InterPro" id="IPR014001">
    <property type="entry name" value="Helicase_ATP-bd"/>
</dbReference>
<dbReference type="Gene3D" id="2.60.40.150">
    <property type="entry name" value="C2 domain"/>
    <property type="match status" value="2"/>
</dbReference>
<dbReference type="Pfam" id="PF18149">
    <property type="entry name" value="Helicase_PWI"/>
    <property type="match status" value="1"/>
</dbReference>
<dbReference type="InterPro" id="IPR050474">
    <property type="entry name" value="Hel308_SKI2-like"/>
</dbReference>
<dbReference type="InterPro" id="IPR001650">
    <property type="entry name" value="Helicase_C-like"/>
</dbReference>
<dbReference type="Proteomes" id="UP000636709">
    <property type="component" value="Unassembled WGS sequence"/>
</dbReference>
<feature type="compositionally biased region" description="Basic and acidic residues" evidence="15">
    <location>
        <begin position="107"/>
        <end position="117"/>
    </location>
</feature>
<dbReference type="FunFam" id="1.10.3380.10:FF:000010">
    <property type="entry name" value="DExH-box ATP-dependent RNA helicase DExH12"/>
    <property type="match status" value="1"/>
</dbReference>
<gene>
    <name evidence="18" type="ORF">HU200_008280</name>
</gene>
<evidence type="ECO:0000256" key="14">
    <source>
        <dbReference type="ARBA" id="ARBA00055371"/>
    </source>
</evidence>
<evidence type="ECO:0000256" key="10">
    <source>
        <dbReference type="ARBA" id="ARBA00022884"/>
    </source>
</evidence>
<sequence>MGGRRDEDPPSPEDRQEDTRRSKAAPMSNLGGGAEAHARFKQYDYRTNSSLILNTDSRPRDTHEPSGEPETLWGRIDPRSFGDRAVQARPPELEGKLTKSRTKKTKRDAADPDLPRRDAKRRRRAASAQNVSVLSLTDGVVYKPQTKETRAAYEALLSLIQQQLGGQPLDVLAGAADEVLATLKNDKIKNPDKKKDIEKLLNPIPNQLFDQLVSIGKLITDFQDPAAGNATGVQDDLDEDDEGEATESNAPGGMQMGDELDDDDMQNTNQGLTINAQDIDAYWLQRKISQSYGDGDIDAQQSQKLAKDILKIIAEGDDRDVENRLVMLLDYEKFDLVKLLLRNRLKIVWCTRLARAEDQEQRKKIEEEMASDLSLAPILEQLYSTRASARERQKNMEKSIRDEAKRLLNNDDAGADGARDCRAADRDTESGWLKGQRQLLDLDSLAFQQGGLFMVNNRCELPLGSFRAPHKGYEEVHVPALKARPYETGEKIVKISDLPEWARPAFEGMSVLNRVQSRVYDTALFKPDNILLCAPTGAGKTNVAVLTILQQIGLYMKDGEFDNTKYKIVYVAPMKALVAEVVGNLSKRLAPYNVTVRELSGDQNMTKQQIDETQIIVTTPEKWDIVTRKSGDRTYTQMVKLLIIDEIHLLHDNRGPVLESIVARTVRQIETTKEHIRLVGLSATLPNHLDVALFLRVPNESIFHFDNSYRPCPLAQQYIGITVRKPLQRFQLMNEICYEKVMAAAGKHQVLIFVHSRKETAKTAKSIRDTALADDTVSRFLNNESASQEILGTHAELVKNNDLKDLLPYGFAIHHAGMSRVDRELVEELFADKHIQVLVSTATLAWGVNLPAHTVIIKGTHIYNPEKGAWTELSPLDVMQMLGRAGRPQYDTHGEGIILTGHSELQFYLSLMNQQLPIESQFVSKLADQLNAEIVLGSIQNAREACSWLGYTYLYVRMLRDPPVYGLPADILESDKTLDERRADLIHSAANLLDRNNLIKYDRKTGYFQVTDLGRIASYYYISHGTISTYNEYLKPTMGDIELCRLFSLSEEFKYVGVRQDEKMELEKLLDRVPIPMKESLEEPSAKINVLLQAYISRLKLEGLSLSSDMVYIKQSAGRLLRALFEIVLKRGWAQLAEKALNLCKMVDKQMWSVQTPLRQFPGIPKEILMKLEKKELAWERYYDLSSQEIGELIRYPKMGRHLHKCIHQLPKLNLSTHVQPFTRTVLGFELTITPDFQWDDKVHGYVEPFWVIVEDSDGECILHHEYFMLKKQYIDEDHTLNFTVPIYEPLPPQYFIRVVSDKWLGSQTILPVCFRHLILPEKYAPPTELLDLQPLPVSALRNARYEGLYSAFKHFNPIQTQVFTVLYNSDDSVLVAAPTGSGKTICAEFSILRNHQRAVSSESNMRVVYVAPIEALARERYRDWEQKFGEFAKVVELTGETAADLKLLDKGEIIISTPEKWDALSRRWKQRKHIQQHFRHHSLANAKDLGEWIGATSHGLFNFPPTERPVPLEIHIQGVDITNFEARMQAMTKPTYTAITQHAKSGKPALVYVPTRKHARLTALDLCAYSSVEGGGTPFLLGSEDEMDTFTRGVEEETLKNTLKCGVGYLHEGLSALDQELVTWLFLGGRIQACVASSTMCWGRQLPAHLVVVMGTQYYDGRENAHTDYPITDLLQMMGHASRPLQDNSGKCVILCHSPRKEYYKKVLFEAFPVESNLHHFLHDHMNAEVVVGVVENKQDAVDYLTWTFMYRRLTKNPNYYNLQGVSHRHLSDHLSELVETILNDLESSKCVAIEEDMYLKPLNLGLIASYYYISYTTIERFSSMLTQKTKMKGLLEILASASEYAELPGRPGEEEFIERLVRHQRFSIEKPKYGDPHVKANALLQAHFSRHTVVGNLAADQREILLSVHRLLQAMVDVISSNGWLSLALNAMELSQMVTQGMWDRDSVLLQVPHFTKDLAWRCQENEGKPIESIFDLAEMGIDEMQGLLQLSNSELQDIFEFFKRFPNVDMSYEVREGDNISAGDNVTVQVMLERDMTNLPSEVGPVHASRFPKPKEEGWWLVIGDSSANQLLAIKRVALQKRARVKLEFSAPAEAGRKDYMIYLMSDSYLGCDQEYEFTVDVKDAGAD</sequence>
<dbReference type="InterPro" id="IPR027417">
    <property type="entry name" value="P-loop_NTPase"/>
</dbReference>
<evidence type="ECO:0000256" key="4">
    <source>
        <dbReference type="ARBA" id="ARBA00022728"/>
    </source>
</evidence>
<dbReference type="SMART" id="SM00973">
    <property type="entry name" value="Sec63"/>
    <property type="match status" value="2"/>
</dbReference>
<feature type="domain" description="Helicase ATP-binding" evidence="16">
    <location>
        <begin position="1365"/>
        <end position="1481"/>
    </location>
</feature>
<dbReference type="InterPro" id="IPR011545">
    <property type="entry name" value="DEAD/DEAH_box_helicase_dom"/>
</dbReference>
<dbReference type="FunFam" id="3.40.50.300:FF:000062">
    <property type="entry name" value="U5 small nuclear ribonucleoprotein helicase"/>
    <property type="match status" value="1"/>
</dbReference>
<dbReference type="PROSITE" id="PS51192">
    <property type="entry name" value="HELICASE_ATP_BIND_1"/>
    <property type="match status" value="2"/>
</dbReference>
<evidence type="ECO:0000256" key="2">
    <source>
        <dbReference type="ARBA" id="ARBA00012552"/>
    </source>
</evidence>
<name>A0A835FPA5_9POAL</name>
<dbReference type="EMBL" id="JACEFO010000544">
    <property type="protein sequence ID" value="KAF8765771.1"/>
    <property type="molecule type" value="Genomic_DNA"/>
</dbReference>
<dbReference type="PANTHER" id="PTHR47961:SF4">
    <property type="entry name" value="ACTIVATING SIGNAL COINTEGRATOR 1 COMPLEX SUBUNIT 3"/>
    <property type="match status" value="1"/>
</dbReference>
<feature type="region of interest" description="Disordered" evidence="15">
    <location>
        <begin position="226"/>
        <end position="265"/>
    </location>
</feature>
<evidence type="ECO:0000256" key="12">
    <source>
        <dbReference type="ARBA" id="ARBA00023242"/>
    </source>
</evidence>
<dbReference type="InterPro" id="IPR057842">
    <property type="entry name" value="WH_MER3"/>
</dbReference>
<dbReference type="InterPro" id="IPR035892">
    <property type="entry name" value="C2_domain_sf"/>
</dbReference>
<dbReference type="Pfam" id="PF02889">
    <property type="entry name" value="Sec63"/>
    <property type="match status" value="2"/>
</dbReference>
<dbReference type="PROSITE" id="PS51194">
    <property type="entry name" value="HELICASE_CTER"/>
    <property type="match status" value="1"/>
</dbReference>
<dbReference type="OrthoDB" id="5575at2759"/>
<feature type="region of interest" description="Disordered" evidence="15">
    <location>
        <begin position="1"/>
        <end position="129"/>
    </location>
</feature>
<evidence type="ECO:0000256" key="8">
    <source>
        <dbReference type="ARBA" id="ARBA00022806"/>
    </source>
</evidence>
<dbReference type="InterPro" id="IPR004179">
    <property type="entry name" value="Sec63-dom"/>
</dbReference>
<evidence type="ECO:0000256" key="9">
    <source>
        <dbReference type="ARBA" id="ARBA00022840"/>
    </source>
</evidence>
<reference evidence="18" key="1">
    <citation type="submission" date="2020-07" db="EMBL/GenBank/DDBJ databases">
        <title>Genome sequence and genetic diversity analysis of an under-domesticated orphan crop, white fonio (Digitaria exilis).</title>
        <authorList>
            <person name="Bennetzen J.L."/>
            <person name="Chen S."/>
            <person name="Ma X."/>
            <person name="Wang X."/>
            <person name="Yssel A.E.J."/>
            <person name="Chaluvadi S.R."/>
            <person name="Johnson M."/>
            <person name="Gangashetty P."/>
            <person name="Hamidou F."/>
            <person name="Sanogo M.D."/>
            <person name="Zwaenepoel A."/>
            <person name="Wallace J."/>
            <person name="Van De Peer Y."/>
            <person name="Van Deynze A."/>
        </authorList>
    </citation>
    <scope>NUCLEOTIDE SEQUENCE</scope>
    <source>
        <tissue evidence="18">Leaves</tissue>
    </source>
</reference>
<comment type="function">
    <text evidence="14">RNA helicase that plays an essential role in pre-mRNA splicing as component of the U5 snRNP and U4/U6-U5 tri-snRNP complexes. Involved in spliceosome assembly, activation and disassembly.</text>
</comment>
<feature type="compositionally biased region" description="Basic and acidic residues" evidence="15">
    <location>
        <begin position="1"/>
        <end position="21"/>
    </location>
</feature>
<keyword evidence="7" id="KW-0378">Hydrolase</keyword>
<dbReference type="GO" id="GO:0003723">
    <property type="term" value="F:RNA binding"/>
    <property type="evidence" value="ECO:0007669"/>
    <property type="project" value="UniProtKB-KW"/>
</dbReference>
<dbReference type="GO" id="GO:0008380">
    <property type="term" value="P:RNA splicing"/>
    <property type="evidence" value="ECO:0007669"/>
    <property type="project" value="UniProtKB-KW"/>
</dbReference>
<dbReference type="InterPro" id="IPR036388">
    <property type="entry name" value="WH-like_DNA-bd_sf"/>
</dbReference>
<dbReference type="PIRSF" id="PIRSF039073">
    <property type="entry name" value="BRR2"/>
    <property type="match status" value="1"/>
</dbReference>
<organism evidence="18 19">
    <name type="scientific">Digitaria exilis</name>
    <dbReference type="NCBI Taxonomy" id="1010633"/>
    <lineage>
        <taxon>Eukaryota</taxon>
        <taxon>Viridiplantae</taxon>
        <taxon>Streptophyta</taxon>
        <taxon>Embryophyta</taxon>
        <taxon>Tracheophyta</taxon>
        <taxon>Spermatophyta</taxon>
        <taxon>Magnoliopsida</taxon>
        <taxon>Liliopsida</taxon>
        <taxon>Poales</taxon>
        <taxon>Poaceae</taxon>
        <taxon>PACMAD clade</taxon>
        <taxon>Panicoideae</taxon>
        <taxon>Panicodae</taxon>
        <taxon>Paniceae</taxon>
        <taxon>Anthephorinae</taxon>
        <taxon>Digitaria</taxon>
    </lineage>
</organism>
<evidence type="ECO:0000259" key="16">
    <source>
        <dbReference type="PROSITE" id="PS51192"/>
    </source>
</evidence>
<feature type="compositionally biased region" description="Basic and acidic residues" evidence="15">
    <location>
        <begin position="57"/>
        <end position="66"/>
    </location>
</feature>
<dbReference type="FunFam" id="1.10.10.10:FF:000024">
    <property type="entry name" value="U5 small nuclear ribonucleoprotein helicase"/>
    <property type="match status" value="1"/>
</dbReference>
<dbReference type="InterPro" id="IPR036390">
    <property type="entry name" value="WH_DNA-bd_sf"/>
</dbReference>
<keyword evidence="6" id="KW-0547">Nucleotide-binding</keyword>
<dbReference type="Pfam" id="PF21188">
    <property type="entry name" value="BRR2_plug"/>
    <property type="match status" value="1"/>
</dbReference>
<dbReference type="FunFam" id="2.60.40.150:FF:000048">
    <property type="entry name" value="U5 small nuclear ribonucleoprotein 200 kDa helicase"/>
    <property type="match status" value="1"/>
</dbReference>
<dbReference type="SMART" id="SM00490">
    <property type="entry name" value="HELICc"/>
    <property type="match status" value="2"/>
</dbReference>
<comment type="caution">
    <text evidence="18">The sequence shown here is derived from an EMBL/GenBank/DDBJ whole genome shotgun (WGS) entry which is preliminary data.</text>
</comment>
<dbReference type="SUPFAM" id="SSF81296">
    <property type="entry name" value="E set domains"/>
    <property type="match status" value="1"/>
</dbReference>
<keyword evidence="5" id="KW-0677">Repeat</keyword>
<evidence type="ECO:0000256" key="13">
    <source>
        <dbReference type="ARBA" id="ARBA00047984"/>
    </source>
</evidence>
<keyword evidence="4" id="KW-0747">Spliceosome</keyword>
<evidence type="ECO:0000259" key="17">
    <source>
        <dbReference type="PROSITE" id="PS51194"/>
    </source>
</evidence>